<gene>
    <name evidence="4" type="primary">LOC103522795</name>
</gene>
<reference evidence="4" key="1">
    <citation type="submission" date="2025-08" db="UniProtKB">
        <authorList>
            <consortium name="RefSeq"/>
        </authorList>
    </citation>
    <scope>IDENTIFICATION</scope>
</reference>
<dbReference type="Proteomes" id="UP000079169">
    <property type="component" value="Unplaced"/>
</dbReference>
<accession>A0A3Q0JP01</accession>
<dbReference type="PaxDb" id="121845-A0A3Q0JP01"/>
<evidence type="ECO:0000313" key="3">
    <source>
        <dbReference type="Proteomes" id="UP000079169"/>
    </source>
</evidence>
<dbReference type="KEGG" id="dci:103522795"/>
<protein>
    <submittedName>
        <fullName evidence="4">26S proteasome non-ATPase regulatory subunit 1-like</fullName>
    </submittedName>
</protein>
<proteinExistence type="predicted"/>
<dbReference type="PANTHER" id="PTHR10943">
    <property type="entry name" value="26S PROTEASOME NON-ATPASE REGULATORY SUBUNIT"/>
    <property type="match status" value="1"/>
</dbReference>
<dbReference type="Pfam" id="PF21505">
    <property type="entry name" value="RPN2_N"/>
    <property type="match status" value="1"/>
</dbReference>
<evidence type="ECO:0000259" key="2">
    <source>
        <dbReference type="Pfam" id="PF21505"/>
    </source>
</evidence>
<feature type="non-terminal residue" evidence="4">
    <location>
        <position position="86"/>
    </location>
</feature>
<evidence type="ECO:0000313" key="4">
    <source>
        <dbReference type="RefSeq" id="XP_026688550.1"/>
    </source>
</evidence>
<dbReference type="InterPro" id="IPR048570">
    <property type="entry name" value="PSMD1_RPN2_N"/>
</dbReference>
<sequence>MIELKEFSLKKLNDIVDDFWPEVSEAIQKIEILHEDKGFPQYKLAALVASKVYFHLGSFSDSLQYALGAGDLFDVRNDTVYVKTII</sequence>
<name>A0A3Q0JP01_DIACI</name>
<dbReference type="GO" id="GO:0034515">
    <property type="term" value="C:proteasome storage granule"/>
    <property type="evidence" value="ECO:0007669"/>
    <property type="project" value="TreeGrafter"/>
</dbReference>
<dbReference type="GO" id="GO:0043161">
    <property type="term" value="P:proteasome-mediated ubiquitin-dependent protein catabolic process"/>
    <property type="evidence" value="ECO:0007669"/>
    <property type="project" value="TreeGrafter"/>
</dbReference>
<feature type="domain" description="26S proteasome non-ATPase regulatory subunit 1/RPN2 N-terminal" evidence="2">
    <location>
        <begin position="3"/>
        <end position="86"/>
    </location>
</feature>
<dbReference type="PANTHER" id="PTHR10943:SF2">
    <property type="entry name" value="26S PROTEASOME NON-ATPASE REGULATORY SUBUNIT 1"/>
    <property type="match status" value="1"/>
</dbReference>
<dbReference type="AlphaFoldDB" id="A0A3Q0JP01"/>
<evidence type="ECO:0000256" key="1">
    <source>
        <dbReference type="ARBA" id="ARBA00022737"/>
    </source>
</evidence>
<dbReference type="STRING" id="121845.A0A3Q0JP01"/>
<keyword evidence="1" id="KW-0677">Repeat</keyword>
<dbReference type="RefSeq" id="XP_026688550.1">
    <property type="nucleotide sequence ID" value="XM_026832749.1"/>
</dbReference>
<dbReference type="GO" id="GO:0008540">
    <property type="term" value="C:proteasome regulatory particle, base subcomplex"/>
    <property type="evidence" value="ECO:0007669"/>
    <property type="project" value="TreeGrafter"/>
</dbReference>
<organism evidence="3 4">
    <name type="scientific">Diaphorina citri</name>
    <name type="common">Asian citrus psyllid</name>
    <dbReference type="NCBI Taxonomy" id="121845"/>
    <lineage>
        <taxon>Eukaryota</taxon>
        <taxon>Metazoa</taxon>
        <taxon>Ecdysozoa</taxon>
        <taxon>Arthropoda</taxon>
        <taxon>Hexapoda</taxon>
        <taxon>Insecta</taxon>
        <taxon>Pterygota</taxon>
        <taxon>Neoptera</taxon>
        <taxon>Paraneoptera</taxon>
        <taxon>Hemiptera</taxon>
        <taxon>Sternorrhyncha</taxon>
        <taxon>Psylloidea</taxon>
        <taxon>Psyllidae</taxon>
        <taxon>Diaphorininae</taxon>
        <taxon>Diaphorina</taxon>
    </lineage>
</organism>
<keyword evidence="3" id="KW-1185">Reference proteome</keyword>
<dbReference type="GeneID" id="103522795"/>
<dbReference type="GO" id="GO:0005634">
    <property type="term" value="C:nucleus"/>
    <property type="evidence" value="ECO:0007669"/>
    <property type="project" value="TreeGrafter"/>
</dbReference>